<dbReference type="AlphaFoldDB" id="A0A9P8F8W9"/>
<proteinExistence type="predicted"/>
<dbReference type="Pfam" id="PF06025">
    <property type="entry name" value="DUF913"/>
    <property type="match status" value="1"/>
</dbReference>
<accession>A0A9P8F8W9</accession>
<organism evidence="3 4">
    <name type="scientific">Aureobasidium melanogenum</name>
    <name type="common">Aureobasidium pullulans var. melanogenum</name>
    <dbReference type="NCBI Taxonomy" id="46634"/>
    <lineage>
        <taxon>Eukaryota</taxon>
        <taxon>Fungi</taxon>
        <taxon>Dikarya</taxon>
        <taxon>Ascomycota</taxon>
        <taxon>Pezizomycotina</taxon>
        <taxon>Dothideomycetes</taxon>
        <taxon>Dothideomycetidae</taxon>
        <taxon>Dothideales</taxon>
        <taxon>Saccotheciaceae</taxon>
        <taxon>Aureobasidium</taxon>
    </lineage>
</organism>
<keyword evidence="4" id="KW-1185">Reference proteome</keyword>
<feature type="region of interest" description="Disordered" evidence="1">
    <location>
        <begin position="666"/>
        <end position="711"/>
    </location>
</feature>
<sequence length="928" mass="103254">CQRRAETKGVGAKLWLPGDKDLQVAGGRDALRGMSDTQVENAFDADDTNFYGRAEDTSSVTEPELESDTLVKGRGGGQSSSDFIAMVCRFLGGFLSNHSMATAFCEAAGAEILLDMATAACNPYNFHETLAQQELIRVLQQLVEHKAHLILPSLARRTQLAYFQLRPLAEHEPGKTYFKDLTEQTTDTSSQNNLAVSNATYTAKAMVQTQFLCHVFSQVFSMHVYHAGRTVPHHFFGQVNLTDIYTDLIDDLGQLYSSCVWEAITMRNNMPEDWKKQIHISGMSFDHSEADNVMGLSTSSNSQFNNAETTAASQGQQDNEAKKIEARNTAQFKNCQILASLFNQVSTGILSFFQAIGKSLLWKHSSRTILSDYQKQNASKMAEHLARALINHIAKRQPSALSEVDRVAYDIVVLTSTLQTLVDERKTTRTGGTHREVFSLVLLAFYQQGGFDKLETRLQQFGKLIEQHKEASQDTSHDTSTSDQITSSKRIHALALAGVDKILEFYNKISHSKNIIDAQQTSVMAVRDRTKSDFFSGSQFVVELRNAILPQISEIWKSSVMEALPAHSVKSIIDLLKLILEGDGESQAVKRSENLKRRRAAEPRKFKIRPESKDVLTAEGFEDEELLSEALYRCNNNVTAAKEYYVLRRDNPDSHIPIFPLPEAEQPVQEAPNDTANQPAASGSVPSVEMQDADEAGSSTQDTDGDRSEADLLLGNGNRRLVLPPDVLNSGLAEVLSNALNGREELMRALPVHRRPSDETQRPADVVTEESFVTIDDLDDKRKDIREGLIDRCLDVLNTHTDVTFELADLITAAVTKSGQEQSSKVEIGETLVNSLMSLRPDEDTPLEGKKIASYAHLLALVIQDREFFNACLDTLTDSFEQFGGFIKMFQGQKPDETSPWVSNVLLIIERVLAEDEKPQQIQWTPPP</sequence>
<evidence type="ECO:0000256" key="1">
    <source>
        <dbReference type="SAM" id="MobiDB-lite"/>
    </source>
</evidence>
<dbReference type="Proteomes" id="UP000729357">
    <property type="component" value="Unassembled WGS sequence"/>
</dbReference>
<evidence type="ECO:0000313" key="4">
    <source>
        <dbReference type="Proteomes" id="UP000729357"/>
    </source>
</evidence>
<gene>
    <name evidence="3" type="ORF">KCU98_g18165</name>
</gene>
<comment type="caution">
    <text evidence="3">The sequence shown here is derived from an EMBL/GenBank/DDBJ whole genome shotgun (WGS) entry which is preliminary data.</text>
</comment>
<reference evidence="3" key="1">
    <citation type="journal article" date="2021" name="J Fungi (Basel)">
        <title>Virulence traits and population genomics of the black yeast Aureobasidium melanogenum.</title>
        <authorList>
            <person name="Cernosa A."/>
            <person name="Sun X."/>
            <person name="Gostincar C."/>
            <person name="Fang C."/>
            <person name="Gunde-Cimerman N."/>
            <person name="Song Z."/>
        </authorList>
    </citation>
    <scope>NUCLEOTIDE SEQUENCE</scope>
    <source>
        <strain evidence="3">EXF-9298</strain>
    </source>
</reference>
<name>A0A9P8F8W9_AURME</name>
<feature type="non-terminal residue" evidence="3">
    <location>
        <position position="928"/>
    </location>
</feature>
<protein>
    <recommendedName>
        <fullName evidence="2">DUF913 domain-containing protein</fullName>
    </recommendedName>
</protein>
<dbReference type="InterPro" id="IPR010314">
    <property type="entry name" value="E3_Ub_ligase_DUF913"/>
</dbReference>
<feature type="compositionally biased region" description="Polar residues" evidence="1">
    <location>
        <begin position="672"/>
        <end position="685"/>
    </location>
</feature>
<dbReference type="EMBL" id="JAHFXS010004755">
    <property type="protein sequence ID" value="KAG9948909.1"/>
    <property type="molecule type" value="Genomic_DNA"/>
</dbReference>
<feature type="domain" description="DUF913" evidence="2">
    <location>
        <begin position="1"/>
        <end position="125"/>
    </location>
</feature>
<reference evidence="3" key="2">
    <citation type="submission" date="2021-08" db="EMBL/GenBank/DDBJ databases">
        <authorList>
            <person name="Gostincar C."/>
            <person name="Sun X."/>
            <person name="Song Z."/>
            <person name="Gunde-Cimerman N."/>
        </authorList>
    </citation>
    <scope>NUCLEOTIDE SEQUENCE</scope>
    <source>
        <strain evidence="3">EXF-9298</strain>
    </source>
</reference>
<feature type="region of interest" description="Disordered" evidence="1">
    <location>
        <begin position="54"/>
        <end position="77"/>
    </location>
</feature>
<feature type="non-terminal residue" evidence="3">
    <location>
        <position position="1"/>
    </location>
</feature>
<evidence type="ECO:0000313" key="3">
    <source>
        <dbReference type="EMBL" id="KAG9948909.1"/>
    </source>
</evidence>
<evidence type="ECO:0000259" key="2">
    <source>
        <dbReference type="Pfam" id="PF06025"/>
    </source>
</evidence>